<evidence type="ECO:0008006" key="3">
    <source>
        <dbReference type="Google" id="ProtNLM"/>
    </source>
</evidence>
<accession>A0A0P7ZG62</accession>
<gene>
    <name evidence="1" type="ORF">HLUCCA11_17875</name>
</gene>
<dbReference type="Proteomes" id="UP000050465">
    <property type="component" value="Unassembled WGS sequence"/>
</dbReference>
<proteinExistence type="predicted"/>
<evidence type="ECO:0000313" key="1">
    <source>
        <dbReference type="EMBL" id="KPQ33605.1"/>
    </source>
</evidence>
<evidence type="ECO:0000313" key="2">
    <source>
        <dbReference type="Proteomes" id="UP000050465"/>
    </source>
</evidence>
<reference evidence="1 2" key="1">
    <citation type="submission" date="2015-09" db="EMBL/GenBank/DDBJ databases">
        <title>Identification and resolution of microdiversity through metagenomic sequencing of parallel consortia.</title>
        <authorList>
            <person name="Nelson W.C."/>
            <person name="Romine M.F."/>
            <person name="Lindemann S.R."/>
        </authorList>
    </citation>
    <scope>NUCLEOTIDE SEQUENCE [LARGE SCALE GENOMIC DNA]</scope>
    <source>
        <strain evidence="1">Ana</strain>
    </source>
</reference>
<dbReference type="STRING" id="1666911.HLUCCA11_17875"/>
<dbReference type="SUPFAM" id="SSF53335">
    <property type="entry name" value="S-adenosyl-L-methionine-dependent methyltransferases"/>
    <property type="match status" value="1"/>
</dbReference>
<dbReference type="Gene3D" id="3.40.50.150">
    <property type="entry name" value="Vaccinia Virus protein VP39"/>
    <property type="match status" value="1"/>
</dbReference>
<comment type="caution">
    <text evidence="1">The sequence shown here is derived from an EMBL/GenBank/DDBJ whole genome shotgun (WGS) entry which is preliminary data.</text>
</comment>
<protein>
    <recommendedName>
        <fullName evidence="3">Methyltransferase domain</fullName>
    </recommendedName>
</protein>
<dbReference type="AlphaFoldDB" id="A0A0P7ZG62"/>
<sequence length="294" mass="33793">MNTLRKLINSVGTLPTKLHHQWWGLLNRFTAYEVEPFSIRYWWTRQELVAEVCENVLKSPEKWLFFLQQPRFKFYDERICEYSWVILSLSKLGSKQRFLDVGCVMNTSYCLEKLLQQFSDVHFLNLVSEPLALHGRISFHSQDIRESDLPKQSFDCITCISTLEHVGGDNSYNDFSLNGSAEIKASQSNAEACWQEAFISLMELLSPQGLLLVSMPYGEGLWKNGEYRLGSNDIQEFYEIAARYGRKIMITILHKDSQGWFSQFDESTPVWPHGLKPAGANAVALIETIDVSTV</sequence>
<dbReference type="EMBL" id="LJZR01000029">
    <property type="protein sequence ID" value="KPQ33605.1"/>
    <property type="molecule type" value="Genomic_DNA"/>
</dbReference>
<organism evidence="1 2">
    <name type="scientific">Phormidesmis priestleyi Ana</name>
    <dbReference type="NCBI Taxonomy" id="1666911"/>
    <lineage>
        <taxon>Bacteria</taxon>
        <taxon>Bacillati</taxon>
        <taxon>Cyanobacteriota</taxon>
        <taxon>Cyanophyceae</taxon>
        <taxon>Leptolyngbyales</taxon>
        <taxon>Leptolyngbyaceae</taxon>
        <taxon>Phormidesmis</taxon>
    </lineage>
</organism>
<name>A0A0P7ZG62_9CYAN</name>
<dbReference type="InterPro" id="IPR029063">
    <property type="entry name" value="SAM-dependent_MTases_sf"/>
</dbReference>